<accession>A0A9X1AH33</accession>
<sequence>MRIYLAAPLFNDIERSFNERLTSLLEPMAHVFLPQRDGKLMRDLVDGGMPLEAARQLVFEADINAIRRCNYIVAVLDGRTIDEGVAFEIGYGRALNKVCLGLKTDDRTLLPSGDNPMIIAGCKKIFANTIELVAWLRGGFLSARDAG</sequence>
<dbReference type="InterPro" id="IPR007710">
    <property type="entry name" value="Nucleoside_deoxyribTrfase"/>
</dbReference>
<dbReference type="GO" id="GO:0070694">
    <property type="term" value="F:5-hydroxymethyl-dUMP N-hydrolase activity"/>
    <property type="evidence" value="ECO:0007669"/>
    <property type="project" value="TreeGrafter"/>
</dbReference>
<proteinExistence type="predicted"/>
<name>A0A9X1AH33_9HYPH</name>
<dbReference type="EMBL" id="JAFLWW010000014">
    <property type="protein sequence ID" value="MBT1159865.1"/>
    <property type="molecule type" value="Genomic_DNA"/>
</dbReference>
<protein>
    <submittedName>
        <fullName evidence="1">Nucleoside 2-deoxyribosyltransferase</fullName>
    </submittedName>
</protein>
<dbReference type="PANTHER" id="PTHR15364">
    <property type="entry name" value="2'-DEOXYNUCLEOSIDE 5'-PHOSPHATE N-HYDROLASE 1"/>
    <property type="match status" value="1"/>
</dbReference>
<dbReference type="GO" id="GO:0009159">
    <property type="term" value="P:deoxyribonucleoside monophosphate catabolic process"/>
    <property type="evidence" value="ECO:0007669"/>
    <property type="project" value="TreeGrafter"/>
</dbReference>
<reference evidence="1" key="2">
    <citation type="submission" date="2021-03" db="EMBL/GenBank/DDBJ databases">
        <authorList>
            <person name="Artuso I."/>
            <person name="Turrini P."/>
            <person name="Pirolo M."/>
            <person name="Lugli G.A."/>
            <person name="Ventura M."/>
            <person name="Visca P."/>
        </authorList>
    </citation>
    <scope>NUCLEOTIDE SEQUENCE</scope>
    <source>
        <strain evidence="1">LMG 26462</strain>
    </source>
</reference>
<dbReference type="RefSeq" id="WP_202324009.1">
    <property type="nucleotide sequence ID" value="NZ_JAFLWW010000014.1"/>
</dbReference>
<comment type="caution">
    <text evidence="1">The sequence shown here is derived from an EMBL/GenBank/DDBJ whole genome shotgun (WGS) entry which is preliminary data.</text>
</comment>
<dbReference type="Proteomes" id="UP001138921">
    <property type="component" value="Unassembled WGS sequence"/>
</dbReference>
<dbReference type="InterPro" id="IPR051239">
    <property type="entry name" value="2'-dNMP_N-hydrolase"/>
</dbReference>
<dbReference type="AlphaFoldDB" id="A0A9X1AH33"/>
<dbReference type="Pfam" id="PF05014">
    <property type="entry name" value="Nuc_deoxyrib_tr"/>
    <property type="match status" value="1"/>
</dbReference>
<evidence type="ECO:0000313" key="2">
    <source>
        <dbReference type="Proteomes" id="UP001138921"/>
    </source>
</evidence>
<organism evidence="1 2">
    <name type="scientific">Aminobacter anthyllidis</name>
    <dbReference type="NCBI Taxonomy" id="1035067"/>
    <lineage>
        <taxon>Bacteria</taxon>
        <taxon>Pseudomonadati</taxon>
        <taxon>Pseudomonadota</taxon>
        <taxon>Alphaproteobacteria</taxon>
        <taxon>Hyphomicrobiales</taxon>
        <taxon>Phyllobacteriaceae</taxon>
        <taxon>Aminobacter</taxon>
    </lineage>
</organism>
<keyword evidence="2" id="KW-1185">Reference proteome</keyword>
<dbReference type="SUPFAM" id="SSF52309">
    <property type="entry name" value="N-(deoxy)ribosyltransferase-like"/>
    <property type="match status" value="1"/>
</dbReference>
<dbReference type="PANTHER" id="PTHR15364:SF0">
    <property type="entry name" value="2'-DEOXYNUCLEOSIDE 5'-PHOSPHATE N-HYDROLASE 1"/>
    <property type="match status" value="1"/>
</dbReference>
<dbReference type="Gene3D" id="3.40.50.450">
    <property type="match status" value="1"/>
</dbReference>
<gene>
    <name evidence="1" type="ORF">J1C56_30425</name>
</gene>
<reference evidence="1" key="1">
    <citation type="journal article" date="2021" name="Microorganisms">
        <title>Phylogenomic Reconstruction and Metabolic Potential of the Genus Aminobacter.</title>
        <authorList>
            <person name="Artuso I."/>
            <person name="Turrini P."/>
            <person name="Pirolo M."/>
            <person name="Lugli G.A."/>
            <person name="Ventura M."/>
            <person name="Visca P."/>
        </authorList>
    </citation>
    <scope>NUCLEOTIDE SEQUENCE</scope>
    <source>
        <strain evidence="1">LMG 26462</strain>
    </source>
</reference>
<evidence type="ECO:0000313" key="1">
    <source>
        <dbReference type="EMBL" id="MBT1159865.1"/>
    </source>
</evidence>